<evidence type="ECO:0000313" key="2">
    <source>
        <dbReference type="Proteomes" id="UP000594263"/>
    </source>
</evidence>
<dbReference type="EnsemblPlants" id="Kaladp0036s0261.1.v1.1">
    <property type="protein sequence ID" value="Kaladp0036s0261.1.v1.1.CDS.1"/>
    <property type="gene ID" value="Kaladp0036s0261.v1.1"/>
</dbReference>
<evidence type="ECO:0000313" key="1">
    <source>
        <dbReference type="EnsemblPlants" id="Kaladp0036s0261.1.v1.1.CDS.1"/>
    </source>
</evidence>
<sequence>MIIKKLTKKAQIENSRISVNIKMITKPTNTYQLNTNRSYKRVISIRDIPA</sequence>
<keyword evidence="2" id="KW-1185">Reference proteome</keyword>
<organism evidence="1 2">
    <name type="scientific">Kalanchoe fedtschenkoi</name>
    <name type="common">Lavender scallops</name>
    <name type="synonym">South American air plant</name>
    <dbReference type="NCBI Taxonomy" id="63787"/>
    <lineage>
        <taxon>Eukaryota</taxon>
        <taxon>Viridiplantae</taxon>
        <taxon>Streptophyta</taxon>
        <taxon>Embryophyta</taxon>
        <taxon>Tracheophyta</taxon>
        <taxon>Spermatophyta</taxon>
        <taxon>Magnoliopsida</taxon>
        <taxon>eudicotyledons</taxon>
        <taxon>Gunneridae</taxon>
        <taxon>Pentapetalae</taxon>
        <taxon>Saxifragales</taxon>
        <taxon>Crassulaceae</taxon>
        <taxon>Kalanchoe</taxon>
    </lineage>
</organism>
<proteinExistence type="predicted"/>
<reference evidence="1" key="1">
    <citation type="submission" date="2021-01" db="UniProtKB">
        <authorList>
            <consortium name="EnsemblPlants"/>
        </authorList>
    </citation>
    <scope>IDENTIFICATION</scope>
</reference>
<protein>
    <submittedName>
        <fullName evidence="1">Uncharacterized protein</fullName>
    </submittedName>
</protein>
<dbReference type="Gramene" id="Kaladp0036s0261.1.v1.1">
    <property type="protein sequence ID" value="Kaladp0036s0261.1.v1.1.CDS.1"/>
    <property type="gene ID" value="Kaladp0036s0261.v1.1"/>
</dbReference>
<name>A0A7N0TH02_KALFE</name>
<dbReference type="Proteomes" id="UP000594263">
    <property type="component" value="Unplaced"/>
</dbReference>
<accession>A0A7N0TH02</accession>
<dbReference type="AlphaFoldDB" id="A0A7N0TH02"/>